<dbReference type="Proteomes" id="UP000006919">
    <property type="component" value="Chromosome"/>
</dbReference>
<dbReference type="AlphaFoldDB" id="E6UAV1"/>
<dbReference type="InterPro" id="IPR009051">
    <property type="entry name" value="Helical_ferredxn"/>
</dbReference>
<organism evidence="3 4">
    <name type="scientific">Ruminococcus albus (strain ATCC 27210 / DSM 20455 / JCM 14654 / NCDO 2250 / 7)</name>
    <dbReference type="NCBI Taxonomy" id="697329"/>
    <lineage>
        <taxon>Bacteria</taxon>
        <taxon>Bacillati</taxon>
        <taxon>Bacillota</taxon>
        <taxon>Clostridia</taxon>
        <taxon>Eubacteriales</taxon>
        <taxon>Oscillospiraceae</taxon>
        <taxon>Ruminococcus</taxon>
    </lineage>
</organism>
<dbReference type="PANTHER" id="PTHR42783:SF3">
    <property type="entry name" value="GLUTAMATE SYNTHASE [NADPH] SMALL CHAIN-RELATED"/>
    <property type="match status" value="1"/>
</dbReference>
<evidence type="ECO:0000259" key="1">
    <source>
        <dbReference type="Pfam" id="PF07992"/>
    </source>
</evidence>
<dbReference type="InterPro" id="IPR006004">
    <property type="entry name" value="SudA-like"/>
</dbReference>
<proteinExistence type="predicted"/>
<gene>
    <name evidence="3" type="ordered locus">Rumal_2004</name>
</gene>
<dbReference type="Gene3D" id="3.50.50.60">
    <property type="entry name" value="FAD/NAD(P)-binding domain"/>
    <property type="match status" value="2"/>
</dbReference>
<sequence>MADMRKEKTPVAEQEPEVRAKNFDEVTLGYSLEKAVREAMRCLNCKNKPCMSGCPVGVRIPEFIAKVAEGDLASAYSIIKTTNSLPAVCGRVCPQENQCEGKCVRGIKGEPVAIGRLERFVADYMRDKEPEIELPEPNGHKVAVVGAGPSGLTAAGDLAKLGYEVTVFEAFHTAGGVLMYGIPEFRLPKMIVQHEIDNLSKMGVKIMTNMVIGKVLSVDELFEMGYEAVFVGSGAGLPRFMGIDGEGLIGVYSANEYLTRINLMKAYKKEYATPIMKSQKVAVVGGGNVAMDAARSALRIGAKKVYVVYRRSMDELPARKEEVHHAMEEGVEFLTLNNPVELLGDDNGRVRAMVCKKMELGEADESGRRSPVAVEGSDYELDVDTVIMAIGTSPNPLIRNTTPGLDVNKRGCLIVDDTEATTKKGVYAGGDAVTGAATVILAMGAGKKAAAAIDAYIKDQNGEA</sequence>
<dbReference type="eggNOG" id="COG0493">
    <property type="taxonomic scope" value="Bacteria"/>
</dbReference>
<evidence type="ECO:0000313" key="3">
    <source>
        <dbReference type="EMBL" id="ADU22497.1"/>
    </source>
</evidence>
<accession>E6UAV1</accession>
<dbReference type="InterPro" id="IPR028261">
    <property type="entry name" value="DPD_II"/>
</dbReference>
<dbReference type="SUPFAM" id="SSF46548">
    <property type="entry name" value="alpha-helical ferredoxin"/>
    <property type="match status" value="1"/>
</dbReference>
<protein>
    <submittedName>
        <fullName evidence="3">Glutamate synthase (NADPH), homotetrameric</fullName>
    </submittedName>
</protein>
<dbReference type="Gene3D" id="1.10.1060.10">
    <property type="entry name" value="Alpha-helical ferredoxin"/>
    <property type="match status" value="1"/>
</dbReference>
<dbReference type="GO" id="GO:0051536">
    <property type="term" value="F:iron-sulfur cluster binding"/>
    <property type="evidence" value="ECO:0007669"/>
    <property type="project" value="InterPro"/>
</dbReference>
<dbReference type="Pfam" id="PF07992">
    <property type="entry name" value="Pyr_redox_2"/>
    <property type="match status" value="1"/>
</dbReference>
<name>E6UAV1_RUMA7</name>
<dbReference type="Pfam" id="PF14691">
    <property type="entry name" value="Fer4_20"/>
    <property type="match status" value="1"/>
</dbReference>
<feature type="domain" description="FAD/NAD(P)-binding" evidence="1">
    <location>
        <begin position="141"/>
        <end position="446"/>
    </location>
</feature>
<dbReference type="NCBIfam" id="TIGR01316">
    <property type="entry name" value="gltA"/>
    <property type="match status" value="1"/>
</dbReference>
<dbReference type="InterPro" id="IPR036188">
    <property type="entry name" value="FAD/NAD-bd_sf"/>
</dbReference>
<dbReference type="RefSeq" id="WP_013498657.1">
    <property type="nucleotide sequence ID" value="NC_014833.1"/>
</dbReference>
<dbReference type="EMBL" id="CP002403">
    <property type="protein sequence ID" value="ADU22497.1"/>
    <property type="molecule type" value="Genomic_DNA"/>
</dbReference>
<reference evidence="3 4" key="1">
    <citation type="journal article" date="2011" name="J. Bacteriol.">
        <title>Complete genome of the cellulolytic ruminal bacterium Ruminococcus albus 7.</title>
        <authorList>
            <person name="Suen G."/>
            <person name="Stevenson D.M."/>
            <person name="Bruce D.C."/>
            <person name="Chertkov O."/>
            <person name="Copeland A."/>
            <person name="Cheng J.F."/>
            <person name="Detter C."/>
            <person name="Detter J.C."/>
            <person name="Goodwin L.A."/>
            <person name="Han C.S."/>
            <person name="Hauser L.J."/>
            <person name="Ivanova N.N."/>
            <person name="Kyrpides N.C."/>
            <person name="Land M.L."/>
            <person name="Lapidus A."/>
            <person name="Lucas S."/>
            <person name="Ovchinnikova G."/>
            <person name="Pitluck S."/>
            <person name="Tapia R."/>
            <person name="Woyke T."/>
            <person name="Boyum J."/>
            <person name="Mead D."/>
            <person name="Weimer P.J."/>
        </authorList>
    </citation>
    <scope>NUCLEOTIDE SEQUENCE [LARGE SCALE GENOMIC DNA]</scope>
    <source>
        <strain evidence="4">ATCC 27210 / DSM 20455 / JCM 14654 / NCDO 2250 / 7</strain>
    </source>
</reference>
<evidence type="ECO:0000313" key="4">
    <source>
        <dbReference type="Proteomes" id="UP000006919"/>
    </source>
</evidence>
<dbReference type="OrthoDB" id="9803192at2"/>
<dbReference type="PRINTS" id="PR00469">
    <property type="entry name" value="PNDRDTASEII"/>
</dbReference>
<dbReference type="PANTHER" id="PTHR42783">
    <property type="entry name" value="GLUTAMATE SYNTHASE [NADPH] SMALL CHAIN"/>
    <property type="match status" value="1"/>
</dbReference>
<feature type="domain" description="Dihydroprymidine dehydrogenase" evidence="2">
    <location>
        <begin position="19"/>
        <end position="128"/>
    </location>
</feature>
<dbReference type="PRINTS" id="PR00368">
    <property type="entry name" value="FADPNR"/>
</dbReference>
<evidence type="ECO:0000259" key="2">
    <source>
        <dbReference type="Pfam" id="PF14691"/>
    </source>
</evidence>
<dbReference type="InterPro" id="IPR023753">
    <property type="entry name" value="FAD/NAD-binding_dom"/>
</dbReference>
<dbReference type="KEGG" id="ral:Rumal_2004"/>
<dbReference type="GO" id="GO:0016491">
    <property type="term" value="F:oxidoreductase activity"/>
    <property type="evidence" value="ECO:0007669"/>
    <property type="project" value="InterPro"/>
</dbReference>
<dbReference type="STRING" id="697329.Rumal_2004"/>
<dbReference type="HOGENOM" id="CLU_000422_3_3_9"/>
<dbReference type="SUPFAM" id="SSF51971">
    <property type="entry name" value="Nucleotide-binding domain"/>
    <property type="match status" value="1"/>
</dbReference>